<keyword evidence="2" id="KW-1185">Reference proteome</keyword>
<sequence>MWQSCGLLLEPTKLLSIPGIDIPFITAPGFGHLPTWVCGRCTARCCKVPTSGKDEKNDEKQRAWKNRRRTKVGKINGAPILKSQPDTVGACQSSQTSRTVPLAAVHPALLWKVPSAQAKMDELLKFHNDKLRMASSSPMPSIHCTVHSARDDVQKCRLATRRLASWDQAKDRLAVYD</sequence>
<reference evidence="1" key="1">
    <citation type="submission" date="2021-03" db="EMBL/GenBank/DDBJ databases">
        <title>Draft genome sequence of rust myrtle Austropuccinia psidii MF-1, a brazilian biotype.</title>
        <authorList>
            <person name="Quecine M.C."/>
            <person name="Pachon D.M.R."/>
            <person name="Bonatelli M.L."/>
            <person name="Correr F.H."/>
            <person name="Franceschini L.M."/>
            <person name="Leite T.F."/>
            <person name="Margarido G.R.A."/>
            <person name="Almeida C.A."/>
            <person name="Ferrarezi J.A."/>
            <person name="Labate C.A."/>
        </authorList>
    </citation>
    <scope>NUCLEOTIDE SEQUENCE</scope>
    <source>
        <strain evidence="1">MF-1</strain>
    </source>
</reference>
<protein>
    <submittedName>
        <fullName evidence="1">Uncharacterized protein</fullName>
    </submittedName>
</protein>
<proteinExistence type="predicted"/>
<dbReference type="EMBL" id="AVOT02002305">
    <property type="protein sequence ID" value="MBW0469901.1"/>
    <property type="molecule type" value="Genomic_DNA"/>
</dbReference>
<accession>A0A9Q3GJM7</accession>
<name>A0A9Q3GJM7_9BASI</name>
<comment type="caution">
    <text evidence="1">The sequence shown here is derived from an EMBL/GenBank/DDBJ whole genome shotgun (WGS) entry which is preliminary data.</text>
</comment>
<organism evidence="1 2">
    <name type="scientific">Austropuccinia psidii MF-1</name>
    <dbReference type="NCBI Taxonomy" id="1389203"/>
    <lineage>
        <taxon>Eukaryota</taxon>
        <taxon>Fungi</taxon>
        <taxon>Dikarya</taxon>
        <taxon>Basidiomycota</taxon>
        <taxon>Pucciniomycotina</taxon>
        <taxon>Pucciniomycetes</taxon>
        <taxon>Pucciniales</taxon>
        <taxon>Sphaerophragmiaceae</taxon>
        <taxon>Austropuccinia</taxon>
    </lineage>
</organism>
<dbReference type="Proteomes" id="UP000765509">
    <property type="component" value="Unassembled WGS sequence"/>
</dbReference>
<evidence type="ECO:0000313" key="1">
    <source>
        <dbReference type="EMBL" id="MBW0469901.1"/>
    </source>
</evidence>
<evidence type="ECO:0000313" key="2">
    <source>
        <dbReference type="Proteomes" id="UP000765509"/>
    </source>
</evidence>
<dbReference type="AlphaFoldDB" id="A0A9Q3GJM7"/>
<gene>
    <name evidence="1" type="ORF">O181_009616</name>
</gene>